<dbReference type="AlphaFoldDB" id="A0A0F3QF82"/>
<accession>A0A0F3QF82</accession>
<name>A0A0F3QF82_RICBE</name>
<organism evidence="2 3">
    <name type="scientific">Rickettsia bellii str. RML An4</name>
    <dbReference type="NCBI Taxonomy" id="1359193"/>
    <lineage>
        <taxon>Bacteria</taxon>
        <taxon>Pseudomonadati</taxon>
        <taxon>Pseudomonadota</taxon>
        <taxon>Alphaproteobacteria</taxon>
        <taxon>Rickettsiales</taxon>
        <taxon>Rickettsiaceae</taxon>
        <taxon>Rickettsieae</taxon>
        <taxon>Rickettsia</taxon>
        <taxon>belli group</taxon>
    </lineage>
</organism>
<evidence type="ECO:0000313" key="2">
    <source>
        <dbReference type="EMBL" id="KJV90074.1"/>
    </source>
</evidence>
<feature type="domain" description="DUF1543" evidence="1">
    <location>
        <begin position="104"/>
        <end position="145"/>
    </location>
</feature>
<dbReference type="RefSeq" id="WP_011477067.1">
    <property type="nucleotide sequence ID" value="NZ_LAOI01000001.1"/>
</dbReference>
<dbReference type="EMBL" id="LAOI01000001">
    <property type="protein sequence ID" value="KJV90074.1"/>
    <property type="molecule type" value="Genomic_DNA"/>
</dbReference>
<dbReference type="Pfam" id="PF07566">
    <property type="entry name" value="DUF1543"/>
    <property type="match status" value="2"/>
</dbReference>
<keyword evidence="3" id="KW-1185">Reference proteome</keyword>
<protein>
    <recommendedName>
        <fullName evidence="1">DUF1543 domain-containing protein</fullName>
    </recommendedName>
</protein>
<sequence length="178" mass="20637">MKFFENQNNNKPKLFIFYLGGKIDKCNIEIHDVIFVVGQTDIEIANKIKEKWIGNIKSLHIDSWFMIENVDGFEIEVNQGKLKSTSNNLFFVNLGYYLQGIFGESHFMTLTVAKSRAEAIKIARNKLFANHQMLHTDNIYDIDECIRIEQIENYHISLKYTGTAKLNAISNGYQKLSY</sequence>
<evidence type="ECO:0000259" key="1">
    <source>
        <dbReference type="Pfam" id="PF07566"/>
    </source>
</evidence>
<dbReference type="Gene3D" id="3.10.20.10">
    <property type="match status" value="2"/>
</dbReference>
<dbReference type="InterPro" id="IPR011440">
    <property type="entry name" value="DUF1543"/>
</dbReference>
<reference evidence="2 3" key="1">
    <citation type="submission" date="2015-02" db="EMBL/GenBank/DDBJ databases">
        <title>Genome Sequencing of Rickettsiales.</title>
        <authorList>
            <person name="Daugherty S.C."/>
            <person name="Su Q."/>
            <person name="Abolude K."/>
            <person name="Beier-Sexton M."/>
            <person name="Carlyon J.A."/>
            <person name="Carter R."/>
            <person name="Day N.P."/>
            <person name="Dumler S.J."/>
            <person name="Dyachenko V."/>
            <person name="Godinez A."/>
            <person name="Kurtti T.J."/>
            <person name="Lichay M."/>
            <person name="Mullins K.E."/>
            <person name="Ott S."/>
            <person name="Pappas-Brown V."/>
            <person name="Paris D.H."/>
            <person name="Patel P."/>
            <person name="Richards A.L."/>
            <person name="Sadzewicz L."/>
            <person name="Sears K."/>
            <person name="Seidman D."/>
            <person name="Sengamalay N."/>
            <person name="Stenos J."/>
            <person name="Tallon L.J."/>
            <person name="Vincent G."/>
            <person name="Fraser C.M."/>
            <person name="Munderloh U."/>
            <person name="Dunning-Hotopp J.C."/>
        </authorList>
    </citation>
    <scope>NUCLEOTIDE SEQUENCE [LARGE SCALE GENOMIC DNA]</scope>
    <source>
        <strain evidence="2 3">RML An4</strain>
    </source>
</reference>
<dbReference type="Proteomes" id="UP000033661">
    <property type="component" value="Unassembled WGS sequence"/>
</dbReference>
<evidence type="ECO:0000313" key="3">
    <source>
        <dbReference type="Proteomes" id="UP000033661"/>
    </source>
</evidence>
<dbReference type="PATRIC" id="fig|1359193.3.peg.1035"/>
<proteinExistence type="predicted"/>
<feature type="domain" description="DUF1543" evidence="1">
    <location>
        <begin position="26"/>
        <end position="77"/>
    </location>
</feature>
<gene>
    <name evidence="2" type="ORF">RBEAN4_1073</name>
</gene>
<comment type="caution">
    <text evidence="2">The sequence shown here is derived from an EMBL/GenBank/DDBJ whole genome shotgun (WGS) entry which is preliminary data.</text>
</comment>